<dbReference type="AlphaFoldDB" id="A0AA39CGW0"/>
<organism evidence="2 3">
    <name type="scientific">Cladophialophora chaetospira</name>
    <dbReference type="NCBI Taxonomy" id="386627"/>
    <lineage>
        <taxon>Eukaryota</taxon>
        <taxon>Fungi</taxon>
        <taxon>Dikarya</taxon>
        <taxon>Ascomycota</taxon>
        <taxon>Pezizomycotina</taxon>
        <taxon>Eurotiomycetes</taxon>
        <taxon>Chaetothyriomycetidae</taxon>
        <taxon>Chaetothyriales</taxon>
        <taxon>Herpotrichiellaceae</taxon>
        <taxon>Cladophialophora</taxon>
    </lineage>
</organism>
<accession>A0AA39CGW0</accession>
<evidence type="ECO:0000313" key="3">
    <source>
        <dbReference type="Proteomes" id="UP001172673"/>
    </source>
</evidence>
<evidence type="ECO:0000313" key="2">
    <source>
        <dbReference type="EMBL" id="KAJ9607663.1"/>
    </source>
</evidence>
<name>A0AA39CGW0_9EURO</name>
<protein>
    <submittedName>
        <fullName evidence="2">Uncharacterized protein</fullName>
    </submittedName>
</protein>
<reference evidence="2" key="1">
    <citation type="submission" date="2022-10" db="EMBL/GenBank/DDBJ databases">
        <title>Culturing micro-colonial fungi from biological soil crusts in the Mojave desert and describing Neophaeococcomyces mojavensis, and introducing the new genera and species Taxawa tesnikishii.</title>
        <authorList>
            <person name="Kurbessoian T."/>
            <person name="Stajich J.E."/>
        </authorList>
    </citation>
    <scope>NUCLEOTIDE SEQUENCE</scope>
    <source>
        <strain evidence="2">TK_41</strain>
    </source>
</reference>
<feature type="region of interest" description="Disordered" evidence="1">
    <location>
        <begin position="1"/>
        <end position="23"/>
    </location>
</feature>
<feature type="region of interest" description="Disordered" evidence="1">
    <location>
        <begin position="96"/>
        <end position="143"/>
    </location>
</feature>
<comment type="caution">
    <text evidence="2">The sequence shown here is derived from an EMBL/GenBank/DDBJ whole genome shotgun (WGS) entry which is preliminary data.</text>
</comment>
<evidence type="ECO:0000256" key="1">
    <source>
        <dbReference type="SAM" id="MobiDB-lite"/>
    </source>
</evidence>
<gene>
    <name evidence="2" type="ORF">H2200_007741</name>
</gene>
<dbReference type="Proteomes" id="UP001172673">
    <property type="component" value="Unassembled WGS sequence"/>
</dbReference>
<dbReference type="EMBL" id="JAPDRK010000011">
    <property type="protein sequence ID" value="KAJ9607663.1"/>
    <property type="molecule type" value="Genomic_DNA"/>
</dbReference>
<feature type="compositionally biased region" description="Polar residues" evidence="1">
    <location>
        <begin position="1"/>
        <end position="13"/>
    </location>
</feature>
<proteinExistence type="predicted"/>
<sequence length="179" mass="19741">MTRFHWNSITSHSEAAPTTQQQQATEIPLNHHRHSKLSHVMDSIRLPLAHEHERLPMDTATEQPPAHQQATMSSSNGSISPALQAVASLKLNENNMGEDSHQNSKTWGWPGLGTFLSHDSATSQKSKRRTESTGSESAVSEAHLEKRMEAATFEAIDNAAELEAFGWPGLGYWSPPPKK</sequence>
<keyword evidence="3" id="KW-1185">Reference proteome</keyword>